<dbReference type="Pfam" id="PF07690">
    <property type="entry name" value="MFS_1"/>
    <property type="match status" value="1"/>
</dbReference>
<dbReference type="InterPro" id="IPR020846">
    <property type="entry name" value="MFS_dom"/>
</dbReference>
<comment type="subcellular location">
    <subcellularLocation>
        <location evidence="1">Cell membrane</location>
        <topology evidence="1">Multi-pass membrane protein</topology>
    </subcellularLocation>
</comment>
<feature type="transmembrane region" description="Helical" evidence="7">
    <location>
        <begin position="93"/>
        <end position="117"/>
    </location>
</feature>
<dbReference type="SUPFAM" id="SSF103473">
    <property type="entry name" value="MFS general substrate transporter"/>
    <property type="match status" value="1"/>
</dbReference>
<keyword evidence="3" id="KW-1003">Cell membrane</keyword>
<feature type="transmembrane region" description="Helical" evidence="7">
    <location>
        <begin position="150"/>
        <end position="173"/>
    </location>
</feature>
<keyword evidence="4 7" id="KW-0812">Transmembrane</keyword>
<sequence length="464" mass="48638">MSNSAEAARGKSSAIPDGLEPPRMYWATAVLLLTITVSVLDSSMANVALPAIARDLDINPGDVVLVAIAYNLTVVSSILPLSAVAERMGFRRMLGLGVALFIVMSVAAALSGTFWQITLARIGQGFGSSMIMCLFGGLVRNIYPNRKLGLGLSLNAATVGLMAVLGPTLGAFILEVGSWQWIFLITIPVGMLIFFGLRFLPDVPRNSGRFDWMACALSAPFFGLSILGLDALVKNPALAALCFVLAGLAGWALVRRSRDQAAPLVPIDLLRIKPLAFAVAASGFSFAAQMSAFVALPFYFRHVLDYSYADVGLLLGAWSIGGAAMAPLAGYLSGRYPVAVLCGIGALSMALGMLSLIVLPMGPDFLWLVLGMLVAGVGFGFFQTPNNRALLAGAPRRRSGAAGGLQATTRVFGQSFGTALVAVSFNLSHQHGPVLAIAAGSLCALIALGINIARYFSPIPDLEL</sequence>
<dbReference type="EMBL" id="JACCEM010000001">
    <property type="protein sequence ID" value="NYT47870.1"/>
    <property type="molecule type" value="Genomic_DNA"/>
</dbReference>
<dbReference type="PANTHER" id="PTHR42718">
    <property type="entry name" value="MAJOR FACILITATOR SUPERFAMILY MULTIDRUG TRANSPORTER MFSC"/>
    <property type="match status" value="1"/>
</dbReference>
<dbReference type="InterPro" id="IPR011701">
    <property type="entry name" value="MFS"/>
</dbReference>
<accession>A0A853FYE8</accession>
<dbReference type="GO" id="GO:0005886">
    <property type="term" value="C:plasma membrane"/>
    <property type="evidence" value="ECO:0007669"/>
    <property type="project" value="UniProtKB-SubCell"/>
</dbReference>
<name>A0A853FYE8_9BURK</name>
<feature type="transmembrane region" description="Helical" evidence="7">
    <location>
        <begin position="237"/>
        <end position="254"/>
    </location>
</feature>
<evidence type="ECO:0000256" key="2">
    <source>
        <dbReference type="ARBA" id="ARBA00022448"/>
    </source>
</evidence>
<feature type="transmembrane region" description="Helical" evidence="7">
    <location>
        <begin position="275"/>
        <end position="300"/>
    </location>
</feature>
<feature type="transmembrane region" description="Helical" evidence="7">
    <location>
        <begin position="306"/>
        <end position="326"/>
    </location>
</feature>
<feature type="transmembrane region" description="Helical" evidence="7">
    <location>
        <begin position="24"/>
        <end position="43"/>
    </location>
</feature>
<keyword evidence="10" id="KW-1185">Reference proteome</keyword>
<feature type="domain" description="Major facilitator superfamily (MFS) profile" evidence="8">
    <location>
        <begin position="27"/>
        <end position="456"/>
    </location>
</feature>
<evidence type="ECO:0000256" key="6">
    <source>
        <dbReference type="ARBA" id="ARBA00023136"/>
    </source>
</evidence>
<proteinExistence type="predicted"/>
<feature type="transmembrane region" description="Helical" evidence="7">
    <location>
        <begin position="63"/>
        <end position="81"/>
    </location>
</feature>
<dbReference type="PROSITE" id="PS50850">
    <property type="entry name" value="MFS"/>
    <property type="match status" value="1"/>
</dbReference>
<feature type="transmembrane region" description="Helical" evidence="7">
    <location>
        <begin position="212"/>
        <end position="231"/>
    </location>
</feature>
<dbReference type="AlphaFoldDB" id="A0A853FYE8"/>
<evidence type="ECO:0000259" key="8">
    <source>
        <dbReference type="PROSITE" id="PS50850"/>
    </source>
</evidence>
<dbReference type="InterPro" id="IPR036259">
    <property type="entry name" value="MFS_trans_sf"/>
</dbReference>
<dbReference type="Gene3D" id="1.20.1250.20">
    <property type="entry name" value="MFS general substrate transporter like domains"/>
    <property type="match status" value="2"/>
</dbReference>
<evidence type="ECO:0000256" key="4">
    <source>
        <dbReference type="ARBA" id="ARBA00022692"/>
    </source>
</evidence>
<gene>
    <name evidence="9" type="ORF">H0A72_00960</name>
</gene>
<comment type="caution">
    <text evidence="9">The sequence shown here is derived from an EMBL/GenBank/DDBJ whole genome shotgun (WGS) entry which is preliminary data.</text>
</comment>
<dbReference type="PANTHER" id="PTHR42718:SF46">
    <property type="entry name" value="BLR6921 PROTEIN"/>
    <property type="match status" value="1"/>
</dbReference>
<organism evidence="9 10">
    <name type="scientific">Parapusillimonas granuli</name>
    <dbReference type="NCBI Taxonomy" id="380911"/>
    <lineage>
        <taxon>Bacteria</taxon>
        <taxon>Pseudomonadati</taxon>
        <taxon>Pseudomonadota</taxon>
        <taxon>Betaproteobacteria</taxon>
        <taxon>Burkholderiales</taxon>
        <taxon>Alcaligenaceae</taxon>
        <taxon>Parapusillimonas</taxon>
    </lineage>
</organism>
<feature type="transmembrane region" description="Helical" evidence="7">
    <location>
        <begin position="365"/>
        <end position="382"/>
    </location>
</feature>
<evidence type="ECO:0000313" key="10">
    <source>
        <dbReference type="Proteomes" id="UP000559809"/>
    </source>
</evidence>
<keyword evidence="6 7" id="KW-0472">Membrane</keyword>
<feature type="transmembrane region" description="Helical" evidence="7">
    <location>
        <begin position="434"/>
        <end position="456"/>
    </location>
</feature>
<dbReference type="RefSeq" id="WP_180152977.1">
    <property type="nucleotide sequence ID" value="NZ_JACCEM010000001.1"/>
</dbReference>
<feature type="transmembrane region" description="Helical" evidence="7">
    <location>
        <begin position="338"/>
        <end position="359"/>
    </location>
</feature>
<evidence type="ECO:0000256" key="3">
    <source>
        <dbReference type="ARBA" id="ARBA00022475"/>
    </source>
</evidence>
<reference evidence="9 10" key="1">
    <citation type="submission" date="2020-07" db="EMBL/GenBank/DDBJ databases">
        <title>Taxonomic revisions and descriptions of new bacterial species based on genomic comparisons in the high-G+C-content subgroup of the family Alcaligenaceae.</title>
        <authorList>
            <person name="Szabo A."/>
            <person name="Felfoldi T."/>
        </authorList>
    </citation>
    <scope>NUCLEOTIDE SEQUENCE [LARGE SCALE GENOMIC DNA]</scope>
    <source>
        <strain evidence="9 10">LMG 24012</strain>
    </source>
</reference>
<keyword evidence="2" id="KW-0813">Transport</keyword>
<evidence type="ECO:0000313" key="9">
    <source>
        <dbReference type="EMBL" id="NYT47870.1"/>
    </source>
</evidence>
<evidence type="ECO:0000256" key="7">
    <source>
        <dbReference type="SAM" id="Phobius"/>
    </source>
</evidence>
<feature type="transmembrane region" description="Helical" evidence="7">
    <location>
        <begin position="123"/>
        <end position="143"/>
    </location>
</feature>
<dbReference type="CDD" id="cd17321">
    <property type="entry name" value="MFS_MMR_MDR_like"/>
    <property type="match status" value="1"/>
</dbReference>
<dbReference type="Proteomes" id="UP000559809">
    <property type="component" value="Unassembled WGS sequence"/>
</dbReference>
<protein>
    <submittedName>
        <fullName evidence="9">MFS transporter</fullName>
    </submittedName>
</protein>
<keyword evidence="5 7" id="KW-1133">Transmembrane helix</keyword>
<feature type="transmembrane region" description="Helical" evidence="7">
    <location>
        <begin position="179"/>
        <end position="200"/>
    </location>
</feature>
<evidence type="ECO:0000256" key="5">
    <source>
        <dbReference type="ARBA" id="ARBA00022989"/>
    </source>
</evidence>
<dbReference type="GO" id="GO:0022857">
    <property type="term" value="F:transmembrane transporter activity"/>
    <property type="evidence" value="ECO:0007669"/>
    <property type="project" value="InterPro"/>
</dbReference>
<evidence type="ECO:0000256" key="1">
    <source>
        <dbReference type="ARBA" id="ARBA00004651"/>
    </source>
</evidence>